<protein>
    <recommendedName>
        <fullName evidence="5">Snurportin-1</fullName>
    </recommendedName>
</protein>
<comment type="caution">
    <text evidence="12">The sequence shown here is derived from an EMBL/GenBank/DDBJ whole genome shotgun (WGS) entry which is preliminary data.</text>
</comment>
<dbReference type="GO" id="GO:0005737">
    <property type="term" value="C:cytoplasm"/>
    <property type="evidence" value="ECO:0007669"/>
    <property type="project" value="UniProtKB-SubCell"/>
</dbReference>
<name>A0A9P6C1Q4_9AGAR</name>
<dbReference type="PANTHER" id="PTHR13403:SF6">
    <property type="entry name" value="SNURPORTIN-1"/>
    <property type="match status" value="1"/>
</dbReference>
<dbReference type="InterPro" id="IPR017336">
    <property type="entry name" value="Snurportin-1"/>
</dbReference>
<keyword evidence="6" id="KW-0813">Transport</keyword>
<evidence type="ECO:0000256" key="4">
    <source>
        <dbReference type="ARBA" id="ARBA00007540"/>
    </source>
</evidence>
<evidence type="ECO:0000256" key="5">
    <source>
        <dbReference type="ARBA" id="ARBA00016034"/>
    </source>
</evidence>
<dbReference type="Proteomes" id="UP000807342">
    <property type="component" value="Unassembled WGS sequence"/>
</dbReference>
<sequence>MHVDRKASFKTPPTTIRDRLASQDHRRAQALDDQKRRRAKRFDSARNLDQFADLSLGHSDDDEDDNDEQSPISPASVAQYATMIEAYQPPNAISGTLQSPPPPIDSPTKSKNRRRKKKGKNKKPSKWADKCMYAELLEMSEDDPWSDVDGLPNNLESGWVAVGPVPVGKRCLAVVHQSSGVAGVVPNTTLRSRLLGKTLIPRFPSNLPPLTILDCILDANWRENGILHILDVVKWKGQDICDCEAPFRFWWRDTRLAEVGKTTLIPAPYTKSRSGTGTGPPNHYQFPYPTKFIPIPYYTDTSLMTLHRHIIPLVRTPRSYTIDVPNLPNQNQNQKETDGMDVEHTSSKPGIFTFGASENEGSSSHSVDTTIQSDGLLLYVAEASYESGTSPLSSWIPIMSYEEVGEGPAESKQVHQVSDVRSGPLAVFERLVCSDCAKCSIAHSVDSGWCSGRWRRRVSRQICP</sequence>
<organism evidence="12 13">
    <name type="scientific">Macrolepiota fuliginosa MF-IS2</name>
    <dbReference type="NCBI Taxonomy" id="1400762"/>
    <lineage>
        <taxon>Eukaryota</taxon>
        <taxon>Fungi</taxon>
        <taxon>Dikarya</taxon>
        <taxon>Basidiomycota</taxon>
        <taxon>Agaricomycotina</taxon>
        <taxon>Agaricomycetes</taxon>
        <taxon>Agaricomycetidae</taxon>
        <taxon>Agaricales</taxon>
        <taxon>Agaricineae</taxon>
        <taxon>Agaricaceae</taxon>
        <taxon>Macrolepiota</taxon>
    </lineage>
</organism>
<evidence type="ECO:0000256" key="3">
    <source>
        <dbReference type="ARBA" id="ARBA00004496"/>
    </source>
</evidence>
<evidence type="ECO:0000313" key="12">
    <source>
        <dbReference type="EMBL" id="KAF9445583.1"/>
    </source>
</evidence>
<dbReference type="Gene3D" id="3.30.470.30">
    <property type="entry name" value="DNA ligase/mRNA capping enzyme"/>
    <property type="match status" value="1"/>
</dbReference>
<keyword evidence="13" id="KW-1185">Reference proteome</keyword>
<dbReference type="InterPro" id="IPR047857">
    <property type="entry name" value="Snurportin1_C"/>
</dbReference>
<dbReference type="GO" id="GO:0005634">
    <property type="term" value="C:nucleus"/>
    <property type="evidence" value="ECO:0007669"/>
    <property type="project" value="UniProtKB-SubCell"/>
</dbReference>
<comment type="subcellular location">
    <subcellularLocation>
        <location evidence="3">Cytoplasm</location>
    </subcellularLocation>
    <subcellularLocation>
        <location evidence="2">Nucleus</location>
    </subcellularLocation>
</comment>
<feature type="compositionally biased region" description="Basic residues" evidence="10">
    <location>
        <begin position="110"/>
        <end position="125"/>
    </location>
</feature>
<gene>
    <name evidence="12" type="ORF">P691DRAFT_734685</name>
</gene>
<feature type="domain" description="Snurportin-1 m3G cap-binding" evidence="11">
    <location>
        <begin position="151"/>
        <end position="259"/>
    </location>
</feature>
<feature type="compositionally biased region" description="Basic and acidic residues" evidence="10">
    <location>
        <begin position="16"/>
        <end position="46"/>
    </location>
</feature>
<keyword evidence="7" id="KW-0963">Cytoplasm</keyword>
<proteinExistence type="inferred from homology"/>
<dbReference type="GO" id="GO:0061015">
    <property type="term" value="P:snRNA import into nucleus"/>
    <property type="evidence" value="ECO:0007669"/>
    <property type="project" value="InterPro"/>
</dbReference>
<evidence type="ECO:0000256" key="2">
    <source>
        <dbReference type="ARBA" id="ARBA00004123"/>
    </source>
</evidence>
<keyword evidence="9" id="KW-0539">Nucleus</keyword>
<comment type="similarity">
    <text evidence="4">Belongs to the snurportin family.</text>
</comment>
<evidence type="ECO:0000256" key="1">
    <source>
        <dbReference type="ARBA" id="ARBA00003975"/>
    </source>
</evidence>
<feature type="region of interest" description="Disordered" evidence="10">
    <location>
        <begin position="1"/>
        <end position="72"/>
    </location>
</feature>
<dbReference type="AlphaFoldDB" id="A0A9P6C1Q4"/>
<evidence type="ECO:0000259" key="11">
    <source>
        <dbReference type="Pfam" id="PF21974"/>
    </source>
</evidence>
<dbReference type="PANTHER" id="PTHR13403">
    <property type="entry name" value="SNURPORTIN1 RNUT1 PROTEIN RNA, U TRANSPORTER 1"/>
    <property type="match status" value="1"/>
</dbReference>
<evidence type="ECO:0000256" key="6">
    <source>
        <dbReference type="ARBA" id="ARBA00022448"/>
    </source>
</evidence>
<dbReference type="GO" id="GO:0003723">
    <property type="term" value="F:RNA binding"/>
    <property type="evidence" value="ECO:0007669"/>
    <property type="project" value="UniProtKB-KW"/>
</dbReference>
<comment type="function">
    <text evidence="1">Functions as an U snRNP-specific nuclear import adapter. Involved in the trimethylguanosine (m3G)-cap-dependent nuclear import of U snRNPs. Binds specifically to the terminal m3G-cap U snRNAs.</text>
</comment>
<evidence type="ECO:0000256" key="9">
    <source>
        <dbReference type="ARBA" id="ARBA00023242"/>
    </source>
</evidence>
<evidence type="ECO:0000313" key="13">
    <source>
        <dbReference type="Proteomes" id="UP000807342"/>
    </source>
</evidence>
<evidence type="ECO:0000256" key="8">
    <source>
        <dbReference type="ARBA" id="ARBA00022884"/>
    </source>
</evidence>
<dbReference type="EMBL" id="MU151292">
    <property type="protein sequence ID" value="KAF9445583.1"/>
    <property type="molecule type" value="Genomic_DNA"/>
</dbReference>
<evidence type="ECO:0000256" key="7">
    <source>
        <dbReference type="ARBA" id="ARBA00022490"/>
    </source>
</evidence>
<keyword evidence="8" id="KW-0694">RNA-binding</keyword>
<evidence type="ECO:0000256" key="10">
    <source>
        <dbReference type="SAM" id="MobiDB-lite"/>
    </source>
</evidence>
<feature type="region of interest" description="Disordered" evidence="10">
    <location>
        <begin position="91"/>
        <end position="126"/>
    </location>
</feature>
<dbReference type="Pfam" id="PF21974">
    <property type="entry name" value="SPN1_m3Gcap_bd"/>
    <property type="match status" value="1"/>
</dbReference>
<feature type="region of interest" description="Disordered" evidence="10">
    <location>
        <begin position="322"/>
        <end position="342"/>
    </location>
</feature>
<dbReference type="OrthoDB" id="10003593at2759"/>
<reference evidence="12" key="1">
    <citation type="submission" date="2020-11" db="EMBL/GenBank/DDBJ databases">
        <authorList>
            <consortium name="DOE Joint Genome Institute"/>
            <person name="Ahrendt S."/>
            <person name="Riley R."/>
            <person name="Andreopoulos W."/>
            <person name="Labutti K."/>
            <person name="Pangilinan J."/>
            <person name="Ruiz-Duenas F.J."/>
            <person name="Barrasa J.M."/>
            <person name="Sanchez-Garcia M."/>
            <person name="Camarero S."/>
            <person name="Miyauchi S."/>
            <person name="Serrano A."/>
            <person name="Linde D."/>
            <person name="Babiker R."/>
            <person name="Drula E."/>
            <person name="Ayuso-Fernandez I."/>
            <person name="Pacheco R."/>
            <person name="Padilla G."/>
            <person name="Ferreira P."/>
            <person name="Barriuso J."/>
            <person name="Kellner H."/>
            <person name="Castanera R."/>
            <person name="Alfaro M."/>
            <person name="Ramirez L."/>
            <person name="Pisabarro A.G."/>
            <person name="Kuo A."/>
            <person name="Tritt A."/>
            <person name="Lipzen A."/>
            <person name="He G."/>
            <person name="Yan M."/>
            <person name="Ng V."/>
            <person name="Cullen D."/>
            <person name="Martin F."/>
            <person name="Rosso M.-N."/>
            <person name="Henrissat B."/>
            <person name="Hibbett D."/>
            <person name="Martinez A.T."/>
            <person name="Grigoriev I.V."/>
        </authorList>
    </citation>
    <scope>NUCLEOTIDE SEQUENCE</scope>
    <source>
        <strain evidence="12">MF-IS2</strain>
    </source>
</reference>
<accession>A0A9P6C1Q4</accession>